<dbReference type="AlphaFoldDB" id="A0A5B7GL15"/>
<proteinExistence type="predicted"/>
<name>A0A5B7GL15_PORTR</name>
<sequence length="93" mass="10580">MIITKERRRESRLNELSLGMLVLQRNLRNESRKGGKMEPKWTGPYKILDIDSNQRVGLEIAKNGKKNSTDVFPTTSYGHISTVSCMMQGRLLG</sequence>
<evidence type="ECO:0000313" key="1">
    <source>
        <dbReference type="EMBL" id="MPC57957.1"/>
    </source>
</evidence>
<dbReference type="Proteomes" id="UP000324222">
    <property type="component" value="Unassembled WGS sequence"/>
</dbReference>
<evidence type="ECO:0000313" key="2">
    <source>
        <dbReference type="Proteomes" id="UP000324222"/>
    </source>
</evidence>
<accession>A0A5B7GL15</accession>
<gene>
    <name evidence="1" type="ORF">E2C01_051949</name>
</gene>
<organism evidence="1 2">
    <name type="scientific">Portunus trituberculatus</name>
    <name type="common">Swimming crab</name>
    <name type="synonym">Neptunus trituberculatus</name>
    <dbReference type="NCBI Taxonomy" id="210409"/>
    <lineage>
        <taxon>Eukaryota</taxon>
        <taxon>Metazoa</taxon>
        <taxon>Ecdysozoa</taxon>
        <taxon>Arthropoda</taxon>
        <taxon>Crustacea</taxon>
        <taxon>Multicrustacea</taxon>
        <taxon>Malacostraca</taxon>
        <taxon>Eumalacostraca</taxon>
        <taxon>Eucarida</taxon>
        <taxon>Decapoda</taxon>
        <taxon>Pleocyemata</taxon>
        <taxon>Brachyura</taxon>
        <taxon>Eubrachyura</taxon>
        <taxon>Portunoidea</taxon>
        <taxon>Portunidae</taxon>
        <taxon>Portuninae</taxon>
        <taxon>Portunus</taxon>
    </lineage>
</organism>
<protein>
    <submittedName>
        <fullName evidence="1">Uncharacterized protein</fullName>
    </submittedName>
</protein>
<keyword evidence="2" id="KW-1185">Reference proteome</keyword>
<dbReference type="EMBL" id="VSRR010015226">
    <property type="protein sequence ID" value="MPC57957.1"/>
    <property type="molecule type" value="Genomic_DNA"/>
</dbReference>
<reference evidence="1 2" key="1">
    <citation type="submission" date="2019-05" db="EMBL/GenBank/DDBJ databases">
        <title>Another draft genome of Portunus trituberculatus and its Hox gene families provides insights of decapod evolution.</title>
        <authorList>
            <person name="Jeong J.-H."/>
            <person name="Song I."/>
            <person name="Kim S."/>
            <person name="Choi T."/>
            <person name="Kim D."/>
            <person name="Ryu S."/>
            <person name="Kim W."/>
        </authorList>
    </citation>
    <scope>NUCLEOTIDE SEQUENCE [LARGE SCALE GENOMIC DNA]</scope>
    <source>
        <tissue evidence="1">Muscle</tissue>
    </source>
</reference>
<comment type="caution">
    <text evidence="1">The sequence shown here is derived from an EMBL/GenBank/DDBJ whole genome shotgun (WGS) entry which is preliminary data.</text>
</comment>